<evidence type="ECO:0000256" key="2">
    <source>
        <dbReference type="ARBA" id="ARBA00023002"/>
    </source>
</evidence>
<keyword evidence="9" id="KW-1185">Reference proteome</keyword>
<keyword evidence="6" id="KW-1133">Transmembrane helix</keyword>
<evidence type="ECO:0000256" key="6">
    <source>
        <dbReference type="SAM" id="Phobius"/>
    </source>
</evidence>
<dbReference type="InterPro" id="IPR016160">
    <property type="entry name" value="Ald_DH_CS_CYS"/>
</dbReference>
<dbReference type="EMBL" id="ADBJ01000025">
    <property type="protein sequence ID" value="EFA81494.1"/>
    <property type="molecule type" value="Genomic_DNA"/>
</dbReference>
<evidence type="ECO:0000256" key="5">
    <source>
        <dbReference type="RuleBase" id="RU003345"/>
    </source>
</evidence>
<dbReference type="CDD" id="cd07093">
    <property type="entry name" value="ALDH_F8_HMSADH"/>
    <property type="match status" value="1"/>
</dbReference>
<dbReference type="RefSeq" id="XP_020433612.1">
    <property type="nucleotide sequence ID" value="XM_020576363.1"/>
</dbReference>
<dbReference type="FunFam" id="3.40.605.10:FF:000001">
    <property type="entry name" value="Aldehyde dehydrogenase 1"/>
    <property type="match status" value="1"/>
</dbReference>
<feature type="domain" description="Aldehyde dehydrogenase" evidence="7">
    <location>
        <begin position="20"/>
        <end position="484"/>
    </location>
</feature>
<evidence type="ECO:0000313" key="9">
    <source>
        <dbReference type="Proteomes" id="UP000001396"/>
    </source>
</evidence>
<feature type="transmembrane region" description="Helical" evidence="6">
    <location>
        <begin position="1137"/>
        <end position="1160"/>
    </location>
</feature>
<protein>
    <submittedName>
        <fullName evidence="8">Aldehyde dehydrogenase</fullName>
    </submittedName>
</protein>
<comment type="similarity">
    <text evidence="1 5">Belongs to the aldehyde dehydrogenase family.</text>
</comment>
<dbReference type="Gene3D" id="3.40.605.10">
    <property type="entry name" value="Aldehyde Dehydrogenase, Chain A, domain 1"/>
    <property type="match status" value="1"/>
</dbReference>
<dbReference type="InterPro" id="IPR029510">
    <property type="entry name" value="Ald_DH_CS_GLU"/>
</dbReference>
<keyword evidence="3" id="KW-0520">NAD</keyword>
<dbReference type="InterPro" id="IPR015590">
    <property type="entry name" value="Aldehyde_DH_dom"/>
</dbReference>
<organism evidence="8 9">
    <name type="scientific">Heterostelium pallidum (strain ATCC 26659 / Pp 5 / PN500)</name>
    <name type="common">Cellular slime mold</name>
    <name type="synonym">Polysphondylium pallidum</name>
    <dbReference type="NCBI Taxonomy" id="670386"/>
    <lineage>
        <taxon>Eukaryota</taxon>
        <taxon>Amoebozoa</taxon>
        <taxon>Evosea</taxon>
        <taxon>Eumycetozoa</taxon>
        <taxon>Dictyostelia</taxon>
        <taxon>Acytosteliales</taxon>
        <taxon>Acytosteliaceae</taxon>
        <taxon>Heterostelium</taxon>
    </lineage>
</organism>
<accession>D3BAA7</accession>
<feature type="transmembrane region" description="Helical" evidence="6">
    <location>
        <begin position="761"/>
        <end position="783"/>
    </location>
</feature>
<reference evidence="8 9" key="1">
    <citation type="journal article" date="2011" name="Genome Res.">
        <title>Phylogeny-wide analysis of social amoeba genomes highlights ancient origins for complex intercellular communication.</title>
        <authorList>
            <person name="Heidel A.J."/>
            <person name="Lawal H.M."/>
            <person name="Felder M."/>
            <person name="Schilde C."/>
            <person name="Helps N.R."/>
            <person name="Tunggal B."/>
            <person name="Rivero F."/>
            <person name="John U."/>
            <person name="Schleicher M."/>
            <person name="Eichinger L."/>
            <person name="Platzer M."/>
            <person name="Noegel A.A."/>
            <person name="Schaap P."/>
            <person name="Gloeckner G."/>
        </authorList>
    </citation>
    <scope>NUCLEOTIDE SEQUENCE [LARGE SCALE GENOMIC DNA]</scope>
    <source>
        <strain evidence="9">ATCC 26659 / Pp 5 / PN500</strain>
    </source>
</reference>
<evidence type="ECO:0000259" key="7">
    <source>
        <dbReference type="Pfam" id="PF00171"/>
    </source>
</evidence>
<dbReference type="Pfam" id="PF00171">
    <property type="entry name" value="Aldedh"/>
    <property type="match status" value="1"/>
</dbReference>
<dbReference type="GeneID" id="31360967"/>
<evidence type="ECO:0000256" key="4">
    <source>
        <dbReference type="PROSITE-ProRule" id="PRU10007"/>
    </source>
</evidence>
<dbReference type="STRING" id="670386.D3BAA7"/>
<dbReference type="PANTHER" id="PTHR43720:SF2">
    <property type="entry name" value="2-AMINOMUCONIC SEMIALDEHYDE DEHYDROGENASE"/>
    <property type="match status" value="1"/>
</dbReference>
<evidence type="ECO:0000313" key="8">
    <source>
        <dbReference type="EMBL" id="EFA81494.1"/>
    </source>
</evidence>
<dbReference type="SUPFAM" id="SSF53720">
    <property type="entry name" value="ALDH-like"/>
    <property type="match status" value="1"/>
</dbReference>
<feature type="active site" evidence="4">
    <location>
        <position position="253"/>
    </location>
</feature>
<dbReference type="Gene3D" id="3.40.309.10">
    <property type="entry name" value="Aldehyde Dehydrogenase, Chain A, domain 2"/>
    <property type="match status" value="1"/>
</dbReference>
<dbReference type="GO" id="GO:0016620">
    <property type="term" value="F:oxidoreductase activity, acting on the aldehyde or oxo group of donors, NAD or NADP as acceptor"/>
    <property type="evidence" value="ECO:0007669"/>
    <property type="project" value="InterPro"/>
</dbReference>
<dbReference type="InterPro" id="IPR016162">
    <property type="entry name" value="Ald_DH_N"/>
</dbReference>
<proteinExistence type="inferred from homology"/>
<gene>
    <name evidence="8" type="ORF">PPL_05482</name>
</gene>
<dbReference type="InParanoid" id="D3BAA7"/>
<dbReference type="PROSITE" id="PS00687">
    <property type="entry name" value="ALDEHYDE_DEHYDR_GLU"/>
    <property type="match status" value="1"/>
</dbReference>
<dbReference type="FunFam" id="3.40.309.10:FF:000012">
    <property type="entry name" value="Betaine aldehyde dehydrogenase"/>
    <property type="match status" value="1"/>
</dbReference>
<dbReference type="PROSITE" id="PS00070">
    <property type="entry name" value="ALDEHYDE_DEHYDR_CYS"/>
    <property type="match status" value="1"/>
</dbReference>
<name>D3BAA7_HETP5</name>
<evidence type="ECO:0000256" key="1">
    <source>
        <dbReference type="ARBA" id="ARBA00009986"/>
    </source>
</evidence>
<dbReference type="InterPro" id="IPR016163">
    <property type="entry name" value="Ald_DH_C"/>
</dbReference>
<dbReference type="PANTHER" id="PTHR43720">
    <property type="entry name" value="2-AMINOMUCONIC SEMIALDEHYDE DEHYDROGENASE"/>
    <property type="match status" value="1"/>
</dbReference>
<keyword evidence="2 5" id="KW-0560">Oxidoreductase</keyword>
<dbReference type="AlphaFoldDB" id="D3BAA7"/>
<dbReference type="InterPro" id="IPR016161">
    <property type="entry name" value="Ald_DH/histidinol_DH"/>
</dbReference>
<comment type="caution">
    <text evidence="8">The sequence shown here is derived from an EMBL/GenBank/DDBJ whole genome shotgun (WGS) entry which is preliminary data.</text>
</comment>
<sequence>MQSKLNLTNFINGEFVEPLSKAYVNNYNPSTGEVYSYVPDSNAEDVDNAVKAAKKAFPAWRSKTFLERSAILNKIADGIEARLQEFAEAESRDQGKPVQLAKSLDIPRAAYNFRFFAGYILYLEEKTYMTDTPVRALNYTVRSPLGVAGLISPWNLPLYLLTWKIAPAIAFGNTCVCKPSEITSYTAWLLCQVMKDVGVPAGVVNIVFGTGPNAGSALVSHPSVPLVSFTGGTKTGEVITKLAAPLNKKLSLELGGKNPSLVFDDCNLEECVTTSVRSSFNNQGEICLCNSRIYVQSTIYQQFVSKFVEKAKNWKVGDPAAQGTDMGALVSAEHLAKIEYYVNLAREEGGKIELGGKRAVIGEENSPLRNGYFYEPTIITGLSPQSRVMKEEIFGPVVTICPFDTEEQALEYANDNQYGLSSSLWTQNLNRAHNVAARIEAGIVWVNCWMIRDLRTPFGGQKASGVGREGGEFSYDCYTELKTVCIKFYSANVNNINNVKDPANWVNASVPSSYSDAVVVFFPDGIGFPNYLYSRNSTMMGSITVTGNVVFDYLNVINITLNARSTLMITNTLYTNSEYSQITISEKSDFSFTSQSPVQFATLITEDGSYSNLQAPLINITKVTGSGYVTLNTSVVGITTIDTTNLWQFKLYNSQLYVPSDFIVSNYLFTLYIHQDVFNAIPAPPPMIVAGNIFLNGYVEVTTGVTGEYYLLESQNHNISGSFSLYFPELFENAETEIRNNQFLVLKISQVVLFPSFVKDVVVPIVAVITAIILIVVGSKLLARYKKRSQYININQVDEQVNKDRDYQSMTIDRENVVEHIITHLVIKLIMFMIHERNIYRFSLFILLLINVIYHCKSQQFNDAYIFKSSLNCTVSPGCSFDDPNSWQNGTTPIDNSNVEIMFDVTSGSVNYIYSNGSTLIGNLLISGVVVFENLKIVSASVQMYSNLTVNSGLVTSGNNSHFYVGEKAALSLYLSTPIVIGSITGAYGSECYFMSPLLNFTSFQSTGYLTLTNSSAGIANFNIKELSKLSLVSSDLYVATDLILSNYTELSIYREKFDELVPPIVAAGSIYLSGWIDISEDSIDKSKQYNIMESQSSNITGKFQQQTLLSDGELDITGSSRYLTLSFPANKLPPSIIFLIVLFSLIFLVIASFLVYVIVKCCRERKRRARYSSLN</sequence>
<evidence type="ECO:0000256" key="3">
    <source>
        <dbReference type="ARBA" id="ARBA00023027"/>
    </source>
</evidence>
<feature type="transmembrane region" description="Helical" evidence="6">
    <location>
        <begin position="838"/>
        <end position="854"/>
    </location>
</feature>
<keyword evidence="6" id="KW-0472">Membrane</keyword>
<keyword evidence="6" id="KW-0812">Transmembrane</keyword>
<dbReference type="Proteomes" id="UP000001396">
    <property type="component" value="Unassembled WGS sequence"/>
</dbReference>